<organism evidence="1 2">
    <name type="scientific">Crocosphaera watsonii WH 0003</name>
    <dbReference type="NCBI Taxonomy" id="423471"/>
    <lineage>
        <taxon>Bacteria</taxon>
        <taxon>Bacillati</taxon>
        <taxon>Cyanobacteriota</taxon>
        <taxon>Cyanophyceae</taxon>
        <taxon>Oscillatoriophycideae</taxon>
        <taxon>Chroococcales</taxon>
        <taxon>Aphanothecaceae</taxon>
        <taxon>Crocosphaera</taxon>
    </lineage>
</organism>
<dbReference type="EMBL" id="AESD01000858">
    <property type="protein sequence ID" value="EHJ09733.1"/>
    <property type="molecule type" value="Genomic_DNA"/>
</dbReference>
<protein>
    <submittedName>
        <fullName evidence="1">Uncharacterized protein</fullName>
    </submittedName>
</protein>
<name>G5JDK2_CROWT</name>
<proteinExistence type="predicted"/>
<reference evidence="1 2" key="1">
    <citation type="journal article" date="2011" name="Front. Microbiol.">
        <title>Two Strains of Crocosphaera watsonii with Highly Conserved Genomes are Distinguished by Strain-Specific Features.</title>
        <authorList>
            <person name="Bench S.R."/>
            <person name="Ilikchyan I.N."/>
            <person name="Tripp H.J."/>
            <person name="Zehr J.P."/>
        </authorList>
    </citation>
    <scope>NUCLEOTIDE SEQUENCE [LARGE SCALE GENOMIC DNA]</scope>
    <source>
        <strain evidence="1 2">WH 0003</strain>
    </source>
</reference>
<gene>
    <name evidence="1" type="ORF">CWATWH0003_5494</name>
</gene>
<sequence length="41" mass="4746">MIFSLPMRWWAKQKLGASHFCRKIIMFCLTGGRGDGGKFIR</sequence>
<dbReference type="Proteomes" id="UP000003477">
    <property type="component" value="Unassembled WGS sequence"/>
</dbReference>
<accession>G5JDK2</accession>
<evidence type="ECO:0000313" key="2">
    <source>
        <dbReference type="Proteomes" id="UP000003477"/>
    </source>
</evidence>
<comment type="caution">
    <text evidence="1">The sequence shown here is derived from an EMBL/GenBank/DDBJ whole genome shotgun (WGS) entry which is preliminary data.</text>
</comment>
<dbReference type="AlphaFoldDB" id="G5JDK2"/>
<evidence type="ECO:0000313" key="1">
    <source>
        <dbReference type="EMBL" id="EHJ09733.1"/>
    </source>
</evidence>